<keyword evidence="1" id="KW-0808">Transferase</keyword>
<keyword evidence="2" id="KW-1185">Reference proteome</keyword>
<protein>
    <submittedName>
        <fullName evidence="1">Protein kinase superfamily protein</fullName>
    </submittedName>
</protein>
<keyword evidence="1" id="KW-0418">Kinase</keyword>
<organism evidence="1 2">
    <name type="scientific">Striga asiatica</name>
    <name type="common">Asiatic witchweed</name>
    <name type="synonym">Buchnera asiatica</name>
    <dbReference type="NCBI Taxonomy" id="4170"/>
    <lineage>
        <taxon>Eukaryota</taxon>
        <taxon>Viridiplantae</taxon>
        <taxon>Streptophyta</taxon>
        <taxon>Embryophyta</taxon>
        <taxon>Tracheophyta</taxon>
        <taxon>Spermatophyta</taxon>
        <taxon>Magnoliopsida</taxon>
        <taxon>eudicotyledons</taxon>
        <taxon>Gunneridae</taxon>
        <taxon>Pentapetalae</taxon>
        <taxon>asterids</taxon>
        <taxon>lamiids</taxon>
        <taxon>Lamiales</taxon>
        <taxon>Orobanchaceae</taxon>
        <taxon>Buchnereae</taxon>
        <taxon>Striga</taxon>
    </lineage>
</organism>
<reference evidence="2" key="1">
    <citation type="journal article" date="2019" name="Curr. Biol.">
        <title>Genome Sequence of Striga asiatica Provides Insight into the Evolution of Plant Parasitism.</title>
        <authorList>
            <person name="Yoshida S."/>
            <person name="Kim S."/>
            <person name="Wafula E.K."/>
            <person name="Tanskanen J."/>
            <person name="Kim Y.M."/>
            <person name="Honaas L."/>
            <person name="Yang Z."/>
            <person name="Spallek T."/>
            <person name="Conn C.E."/>
            <person name="Ichihashi Y."/>
            <person name="Cheong K."/>
            <person name="Cui S."/>
            <person name="Der J.P."/>
            <person name="Gundlach H."/>
            <person name="Jiao Y."/>
            <person name="Hori C."/>
            <person name="Ishida J.K."/>
            <person name="Kasahara H."/>
            <person name="Kiba T."/>
            <person name="Kim M.S."/>
            <person name="Koo N."/>
            <person name="Laohavisit A."/>
            <person name="Lee Y.H."/>
            <person name="Lumba S."/>
            <person name="McCourt P."/>
            <person name="Mortimer J.C."/>
            <person name="Mutuku J.M."/>
            <person name="Nomura T."/>
            <person name="Sasaki-Sekimoto Y."/>
            <person name="Seto Y."/>
            <person name="Wang Y."/>
            <person name="Wakatake T."/>
            <person name="Sakakibara H."/>
            <person name="Demura T."/>
            <person name="Yamaguchi S."/>
            <person name="Yoneyama K."/>
            <person name="Manabe R.I."/>
            <person name="Nelson D.C."/>
            <person name="Schulman A.H."/>
            <person name="Timko M.P."/>
            <person name="dePamphilis C.W."/>
            <person name="Choi D."/>
            <person name="Shirasu K."/>
        </authorList>
    </citation>
    <scope>NUCLEOTIDE SEQUENCE [LARGE SCALE GENOMIC DNA]</scope>
    <source>
        <strain evidence="2">cv. UVA1</strain>
    </source>
</reference>
<accession>A0A5A7PXF7</accession>
<comment type="caution">
    <text evidence="1">The sequence shown here is derived from an EMBL/GenBank/DDBJ whole genome shotgun (WGS) entry which is preliminary data.</text>
</comment>
<sequence>MLLKDIKSTVALKSVRENARAVPIAVHVIACHPRSPSHCNVSNKYDYNRQTFIQILPQYPQKVEQRAHRNSTSKTCQEIIKYQQESNRNETKKELKVNVLANALKKSRPRKLKPTLIPVVPSVRAKTAASLHRAPTLSSENQYGSATFQNLLTND</sequence>
<gene>
    <name evidence="1" type="ORF">STAS_13959</name>
</gene>
<name>A0A5A7PXF7_STRAF</name>
<dbReference type="AlphaFoldDB" id="A0A5A7PXF7"/>
<evidence type="ECO:0000313" key="1">
    <source>
        <dbReference type="EMBL" id="GER37540.1"/>
    </source>
</evidence>
<dbReference type="Proteomes" id="UP000325081">
    <property type="component" value="Unassembled WGS sequence"/>
</dbReference>
<evidence type="ECO:0000313" key="2">
    <source>
        <dbReference type="Proteomes" id="UP000325081"/>
    </source>
</evidence>
<proteinExistence type="predicted"/>
<dbReference type="EMBL" id="BKCP01005394">
    <property type="protein sequence ID" value="GER37540.1"/>
    <property type="molecule type" value="Genomic_DNA"/>
</dbReference>
<dbReference type="GO" id="GO:0016301">
    <property type="term" value="F:kinase activity"/>
    <property type="evidence" value="ECO:0007669"/>
    <property type="project" value="UniProtKB-KW"/>
</dbReference>